<sequence length="69" mass="8492">METKESMIQSILDNNFNNDGFTVEGIIRVLPRRYDRYGRMYGWDDENFYIRAFIYIRHIKGFKEYLKDK</sequence>
<proteinExistence type="predicted"/>
<reference evidence="1 2" key="1">
    <citation type="submission" date="2020-01" db="EMBL/GenBank/DDBJ databases">
        <authorList>
            <person name="Liu G."/>
            <person name="Liu B."/>
        </authorList>
    </citation>
    <scope>NUCLEOTIDE SEQUENCE [LARGE SCALE GENOMIC DNA]</scope>
    <source>
        <strain evidence="1 2">FJAT-51161</strain>
    </source>
</reference>
<protein>
    <submittedName>
        <fullName evidence="1">Uncharacterized protein</fullName>
    </submittedName>
</protein>
<accession>A0ABX7ALS9</accession>
<evidence type="ECO:0000313" key="2">
    <source>
        <dbReference type="Proteomes" id="UP000596049"/>
    </source>
</evidence>
<organism evidence="1 2">
    <name type="scientific">Lysinibacillus agricola</name>
    <dbReference type="NCBI Taxonomy" id="2590012"/>
    <lineage>
        <taxon>Bacteria</taxon>
        <taxon>Bacillati</taxon>
        <taxon>Bacillota</taxon>
        <taxon>Bacilli</taxon>
        <taxon>Bacillales</taxon>
        <taxon>Bacillaceae</taxon>
        <taxon>Lysinibacillus</taxon>
    </lineage>
</organism>
<dbReference type="Proteomes" id="UP000596049">
    <property type="component" value="Chromosome"/>
</dbReference>
<evidence type="ECO:0000313" key="1">
    <source>
        <dbReference type="EMBL" id="QQP10735.1"/>
    </source>
</evidence>
<dbReference type="EMBL" id="CP067341">
    <property type="protein sequence ID" value="QQP10735.1"/>
    <property type="molecule type" value="Genomic_DNA"/>
</dbReference>
<keyword evidence="2" id="KW-1185">Reference proteome</keyword>
<gene>
    <name evidence="1" type="ORF">FJQ98_15935</name>
</gene>
<name>A0ABX7ALS9_9BACI</name>
<dbReference type="RefSeq" id="WP_201406479.1">
    <property type="nucleotide sequence ID" value="NZ_CP067341.1"/>
</dbReference>